<dbReference type="PANTHER" id="PTHR22738:SF3">
    <property type="entry name" value="RAS ASSOCIATION DOMAIN-CONTAINING PROTEIN 6"/>
    <property type="match status" value="1"/>
</dbReference>
<evidence type="ECO:0000256" key="1">
    <source>
        <dbReference type="SAM" id="MobiDB-lite"/>
    </source>
</evidence>
<protein>
    <submittedName>
        <fullName evidence="4">Ras association domain-containing protein 6</fullName>
    </submittedName>
</protein>
<dbReference type="PROSITE" id="PS50951">
    <property type="entry name" value="SARAH"/>
    <property type="match status" value="1"/>
</dbReference>
<dbReference type="InterPro" id="IPR029071">
    <property type="entry name" value="Ubiquitin-like_domsf"/>
</dbReference>
<dbReference type="PROSITE" id="PS50200">
    <property type="entry name" value="RA"/>
    <property type="match status" value="1"/>
</dbReference>
<dbReference type="Gene3D" id="3.10.20.90">
    <property type="entry name" value="Phosphatidylinositol 3-kinase Catalytic Subunit, Chain A, domain 1"/>
    <property type="match status" value="1"/>
</dbReference>
<accession>M7B0C5</accession>
<proteinExistence type="predicted"/>
<sequence length="359" mass="40957">MVLERFLNNLIVISSSRDQLNSLLKTYNYFYADQENLQLSCNQPEGSKPVIEGILAIFWGVRCPIWLKIQDEKQIPPFVTLKSPERVGLFPSKRGMMRWREVHNLHHISEETPSSSVEPPNHEKGCSSYESSTLKPRSVQEINSLTPHRTRTMSDAAQVRKRENSPTIARKDVETHRFSINGHFYNYETSVFTPAFGSETKIRINSNMKTGEVIEQLLQKFKIENSPQEFALYIIHASGEKKRLKNTDTPLLERLLQGPSEKIAQFFLMDKNAEEVTSDVAQYLKFHVPLLESFLHKLDEEEEREIQQTIAKCQRAQRFVGRSALLPATQTLLIGGESFLSAGEPANSGYAAQFLATQL</sequence>
<dbReference type="InterPro" id="IPR000159">
    <property type="entry name" value="RA_dom"/>
</dbReference>
<gene>
    <name evidence="4" type="ORF">UY3_12387</name>
</gene>
<dbReference type="eggNOG" id="KOG4239">
    <property type="taxonomic scope" value="Eukaryota"/>
</dbReference>
<evidence type="ECO:0000313" key="5">
    <source>
        <dbReference type="Proteomes" id="UP000031443"/>
    </source>
</evidence>
<dbReference type="AlphaFoldDB" id="M7B0C5"/>
<evidence type="ECO:0000259" key="2">
    <source>
        <dbReference type="PROSITE" id="PS50200"/>
    </source>
</evidence>
<keyword evidence="5" id="KW-1185">Reference proteome</keyword>
<feature type="region of interest" description="Disordered" evidence="1">
    <location>
        <begin position="110"/>
        <end position="142"/>
    </location>
</feature>
<name>M7B0C5_CHEMY</name>
<evidence type="ECO:0000313" key="4">
    <source>
        <dbReference type="EMBL" id="EMP30484.1"/>
    </source>
</evidence>
<feature type="domain" description="SARAH" evidence="3">
    <location>
        <begin position="280"/>
        <end position="327"/>
    </location>
</feature>
<dbReference type="Pfam" id="PF16517">
    <property type="entry name" value="Nore1-SARAH"/>
    <property type="match status" value="1"/>
</dbReference>
<dbReference type="SMART" id="SM00314">
    <property type="entry name" value="RA"/>
    <property type="match status" value="1"/>
</dbReference>
<dbReference type="Proteomes" id="UP000031443">
    <property type="component" value="Unassembled WGS sequence"/>
</dbReference>
<dbReference type="PANTHER" id="PTHR22738">
    <property type="entry name" value="RASSF"/>
    <property type="match status" value="1"/>
</dbReference>
<feature type="compositionally biased region" description="Polar residues" evidence="1">
    <location>
        <begin position="128"/>
        <end position="142"/>
    </location>
</feature>
<dbReference type="CDD" id="cd17223">
    <property type="entry name" value="RA_RASSF6"/>
    <property type="match status" value="1"/>
</dbReference>
<feature type="domain" description="Ras-associating" evidence="2">
    <location>
        <begin position="185"/>
        <end position="273"/>
    </location>
</feature>
<dbReference type="SUPFAM" id="SSF54236">
    <property type="entry name" value="Ubiquitin-like"/>
    <property type="match status" value="1"/>
</dbReference>
<reference evidence="5" key="1">
    <citation type="journal article" date="2013" name="Nat. Genet.">
        <title>The draft genomes of soft-shell turtle and green sea turtle yield insights into the development and evolution of the turtle-specific body plan.</title>
        <authorList>
            <person name="Wang Z."/>
            <person name="Pascual-Anaya J."/>
            <person name="Zadissa A."/>
            <person name="Li W."/>
            <person name="Niimura Y."/>
            <person name="Huang Z."/>
            <person name="Li C."/>
            <person name="White S."/>
            <person name="Xiong Z."/>
            <person name="Fang D."/>
            <person name="Wang B."/>
            <person name="Ming Y."/>
            <person name="Chen Y."/>
            <person name="Zheng Y."/>
            <person name="Kuraku S."/>
            <person name="Pignatelli M."/>
            <person name="Herrero J."/>
            <person name="Beal K."/>
            <person name="Nozawa M."/>
            <person name="Li Q."/>
            <person name="Wang J."/>
            <person name="Zhang H."/>
            <person name="Yu L."/>
            <person name="Shigenobu S."/>
            <person name="Wang J."/>
            <person name="Liu J."/>
            <person name="Flicek P."/>
            <person name="Searle S."/>
            <person name="Wang J."/>
            <person name="Kuratani S."/>
            <person name="Yin Y."/>
            <person name="Aken B."/>
            <person name="Zhang G."/>
            <person name="Irie N."/>
        </authorList>
    </citation>
    <scope>NUCLEOTIDE SEQUENCE [LARGE SCALE GENOMIC DNA]</scope>
</reference>
<dbReference type="Pfam" id="PF00788">
    <property type="entry name" value="RA"/>
    <property type="match status" value="1"/>
</dbReference>
<dbReference type="STRING" id="8469.M7B0C5"/>
<dbReference type="InterPro" id="IPR033614">
    <property type="entry name" value="RASSF1-6"/>
</dbReference>
<dbReference type="InterPro" id="IPR011524">
    <property type="entry name" value="SARAH_dom"/>
</dbReference>
<organism evidence="4 5">
    <name type="scientific">Chelonia mydas</name>
    <name type="common">Green sea-turtle</name>
    <name type="synonym">Chelonia agassizi</name>
    <dbReference type="NCBI Taxonomy" id="8469"/>
    <lineage>
        <taxon>Eukaryota</taxon>
        <taxon>Metazoa</taxon>
        <taxon>Chordata</taxon>
        <taxon>Craniata</taxon>
        <taxon>Vertebrata</taxon>
        <taxon>Euteleostomi</taxon>
        <taxon>Archelosauria</taxon>
        <taxon>Testudinata</taxon>
        <taxon>Testudines</taxon>
        <taxon>Cryptodira</taxon>
        <taxon>Durocryptodira</taxon>
        <taxon>Americhelydia</taxon>
        <taxon>Chelonioidea</taxon>
        <taxon>Cheloniidae</taxon>
        <taxon>Chelonia</taxon>
    </lineage>
</organism>
<dbReference type="EMBL" id="KB549684">
    <property type="protein sequence ID" value="EMP30484.1"/>
    <property type="molecule type" value="Genomic_DNA"/>
</dbReference>
<dbReference type="GO" id="GO:0007165">
    <property type="term" value="P:signal transduction"/>
    <property type="evidence" value="ECO:0007669"/>
    <property type="project" value="InterPro"/>
</dbReference>
<evidence type="ECO:0000259" key="3">
    <source>
        <dbReference type="PROSITE" id="PS50951"/>
    </source>
</evidence>